<comment type="caution">
    <text evidence="1">The sequence shown here is derived from an EMBL/GenBank/DDBJ whole genome shotgun (WGS) entry which is preliminary data.</text>
</comment>
<dbReference type="AlphaFoldDB" id="A0A8S1R9U9"/>
<organism evidence="1 2">
    <name type="scientific">Paramecium sonneborni</name>
    <dbReference type="NCBI Taxonomy" id="65129"/>
    <lineage>
        <taxon>Eukaryota</taxon>
        <taxon>Sar</taxon>
        <taxon>Alveolata</taxon>
        <taxon>Ciliophora</taxon>
        <taxon>Intramacronucleata</taxon>
        <taxon>Oligohymenophorea</taxon>
        <taxon>Peniculida</taxon>
        <taxon>Parameciidae</taxon>
        <taxon>Paramecium</taxon>
    </lineage>
</organism>
<sequence length="367" mass="43591">MKRSQSFSQIKALNNQVKFEDFIHQSPQQIENQIKQQQFNFQQSFAIQTLICQTPLEKFINYSLGNTIIKQGFIAVKINNGSFKKSNIQLTREKLVILEDQIWNLIFNLKYLGYNLIQCNKNSLQLIKLDFFQIGKVIFLKFNDEIQGKLWYQCLRMIEEKFRNQYRKIIIKDIYFGTDFVTENEFLDWAETGDILLFQTDNYLAKLQRAITSSQFDHVGLIIRKKEHNEIMVVDVKNNIGVDFEFWKFFLKLNTQYKKINYRKLLNVDREFINSKIQEFIEKVYGQEFQLNIMKLLQQQSNGLINKGYFCSELIAKAYKYCSLLPQQKASSQYWPVTFSKQLKLLNQAELSHSMTILLDLDIKNQL</sequence>
<dbReference type="PANTHER" id="PTHR47112:SF1">
    <property type="entry name" value="PX DOMAIN-CONTAINING PROTEIN"/>
    <property type="match status" value="1"/>
</dbReference>
<dbReference type="OrthoDB" id="285745at2759"/>
<keyword evidence="2" id="KW-1185">Reference proteome</keyword>
<dbReference type="Pfam" id="PF05708">
    <property type="entry name" value="Peptidase_C92"/>
    <property type="match status" value="1"/>
</dbReference>
<reference evidence="1" key="1">
    <citation type="submission" date="2021-01" db="EMBL/GenBank/DDBJ databases">
        <authorList>
            <consortium name="Genoscope - CEA"/>
            <person name="William W."/>
        </authorList>
    </citation>
    <scope>NUCLEOTIDE SEQUENCE</scope>
</reference>
<accession>A0A8S1R9U9</accession>
<gene>
    <name evidence="1" type="ORF">PSON_ATCC_30995.1.T1520123</name>
</gene>
<dbReference type="EMBL" id="CAJJDN010000152">
    <property type="protein sequence ID" value="CAD8124658.1"/>
    <property type="molecule type" value="Genomic_DNA"/>
</dbReference>
<dbReference type="PANTHER" id="PTHR47112">
    <property type="entry name" value="PX DOMAIN-CONTAINING PROTEIN"/>
    <property type="match status" value="1"/>
</dbReference>
<evidence type="ECO:0000313" key="2">
    <source>
        <dbReference type="Proteomes" id="UP000692954"/>
    </source>
</evidence>
<protein>
    <submittedName>
        <fullName evidence="1">Uncharacterized protein</fullName>
    </submittedName>
</protein>
<proteinExistence type="predicted"/>
<dbReference type="InterPro" id="IPR024453">
    <property type="entry name" value="Peptidase_C92"/>
</dbReference>
<dbReference type="Proteomes" id="UP000692954">
    <property type="component" value="Unassembled WGS sequence"/>
</dbReference>
<evidence type="ECO:0000313" key="1">
    <source>
        <dbReference type="EMBL" id="CAD8124658.1"/>
    </source>
</evidence>
<name>A0A8S1R9U9_9CILI</name>